<dbReference type="InterPro" id="IPR020846">
    <property type="entry name" value="MFS_dom"/>
</dbReference>
<feature type="transmembrane region" description="Helical" evidence="6">
    <location>
        <begin position="77"/>
        <end position="97"/>
    </location>
</feature>
<evidence type="ECO:0000259" key="7">
    <source>
        <dbReference type="PROSITE" id="PS50850"/>
    </source>
</evidence>
<dbReference type="PANTHER" id="PTHR43124:SF3">
    <property type="entry name" value="CHLORAMPHENICOL EFFLUX PUMP RV0191"/>
    <property type="match status" value="1"/>
</dbReference>
<dbReference type="GO" id="GO:0005886">
    <property type="term" value="C:plasma membrane"/>
    <property type="evidence" value="ECO:0007669"/>
    <property type="project" value="UniProtKB-SubCell"/>
</dbReference>
<feature type="transmembrane region" description="Helical" evidence="6">
    <location>
        <begin position="365"/>
        <end position="385"/>
    </location>
</feature>
<keyword evidence="2" id="KW-1003">Cell membrane</keyword>
<dbReference type="SUPFAM" id="SSF103473">
    <property type="entry name" value="MFS general substrate transporter"/>
    <property type="match status" value="1"/>
</dbReference>
<evidence type="ECO:0000256" key="5">
    <source>
        <dbReference type="ARBA" id="ARBA00023136"/>
    </source>
</evidence>
<proteinExistence type="predicted"/>
<dbReference type="PANTHER" id="PTHR43124">
    <property type="entry name" value="PURINE EFFLUX PUMP PBUE"/>
    <property type="match status" value="1"/>
</dbReference>
<feature type="transmembrane region" description="Helical" evidence="6">
    <location>
        <begin position="273"/>
        <end position="292"/>
    </location>
</feature>
<protein>
    <submittedName>
        <fullName evidence="8">MFS transporter</fullName>
    </submittedName>
</protein>
<dbReference type="InterPro" id="IPR050189">
    <property type="entry name" value="MFS_Efflux_Transporters"/>
</dbReference>
<gene>
    <name evidence="8" type="ORF">AU252_05715</name>
</gene>
<feature type="transmembrane region" description="Helical" evidence="6">
    <location>
        <begin position="242"/>
        <end position="266"/>
    </location>
</feature>
<evidence type="ECO:0000256" key="6">
    <source>
        <dbReference type="SAM" id="Phobius"/>
    </source>
</evidence>
<dbReference type="Proteomes" id="UP000065151">
    <property type="component" value="Chromosome"/>
</dbReference>
<dbReference type="EMBL" id="CP013747">
    <property type="protein sequence ID" value="ALV40726.1"/>
    <property type="molecule type" value="Genomic_DNA"/>
</dbReference>
<comment type="subcellular location">
    <subcellularLocation>
        <location evidence="1">Cell membrane</location>
        <topology evidence="1">Multi-pass membrane protein</topology>
    </subcellularLocation>
</comment>
<feature type="transmembrane region" description="Helical" evidence="6">
    <location>
        <begin position="47"/>
        <end position="70"/>
    </location>
</feature>
<feature type="transmembrane region" description="Helical" evidence="6">
    <location>
        <begin position="166"/>
        <end position="187"/>
    </location>
</feature>
<feature type="transmembrane region" description="Helical" evidence="6">
    <location>
        <begin position="339"/>
        <end position="359"/>
    </location>
</feature>
<keyword evidence="3 6" id="KW-0812">Transmembrane</keyword>
<feature type="transmembrane region" description="Helical" evidence="6">
    <location>
        <begin position="136"/>
        <end position="154"/>
    </location>
</feature>
<name>A0A0U3GNG0_9MICC</name>
<dbReference type="InterPro" id="IPR036259">
    <property type="entry name" value="MFS_trans_sf"/>
</dbReference>
<dbReference type="PROSITE" id="PS50850">
    <property type="entry name" value="MFS"/>
    <property type="match status" value="1"/>
</dbReference>
<feature type="domain" description="Major facilitator superfamily (MFS) profile" evidence="7">
    <location>
        <begin position="12"/>
        <end position="387"/>
    </location>
</feature>
<keyword evidence="5 6" id="KW-0472">Membrane</keyword>
<dbReference type="RefSeq" id="WP_058929895.1">
    <property type="nucleotide sequence ID" value="NZ_CP013747.1"/>
</dbReference>
<evidence type="ECO:0000256" key="2">
    <source>
        <dbReference type="ARBA" id="ARBA00022475"/>
    </source>
</evidence>
<reference evidence="8 9" key="1">
    <citation type="submission" date="2015-12" db="EMBL/GenBank/DDBJ databases">
        <authorList>
            <person name="Shamseldin A."/>
            <person name="Moawad H."/>
            <person name="Abd El-Rahim W.M."/>
            <person name="Sadowsky M.J."/>
        </authorList>
    </citation>
    <scope>NUCLEOTIDE SEQUENCE [LARGE SCALE GENOMIC DNA]</scope>
    <source>
        <strain evidence="8 9">Ar51</strain>
    </source>
</reference>
<dbReference type="CDD" id="cd17324">
    <property type="entry name" value="MFS_NepI_like"/>
    <property type="match status" value="1"/>
</dbReference>
<dbReference type="KEGG" id="psul:AU252_05715"/>
<evidence type="ECO:0000313" key="8">
    <source>
        <dbReference type="EMBL" id="ALV40726.1"/>
    </source>
</evidence>
<organism evidence="8">
    <name type="scientific">Pseudarthrobacter sulfonivorans</name>
    <dbReference type="NCBI Taxonomy" id="121292"/>
    <lineage>
        <taxon>Bacteria</taxon>
        <taxon>Bacillati</taxon>
        <taxon>Actinomycetota</taxon>
        <taxon>Actinomycetes</taxon>
        <taxon>Micrococcales</taxon>
        <taxon>Micrococcaceae</taxon>
        <taxon>Pseudarthrobacter</taxon>
    </lineage>
</organism>
<evidence type="ECO:0000313" key="9">
    <source>
        <dbReference type="Proteomes" id="UP000065151"/>
    </source>
</evidence>
<evidence type="ECO:0000256" key="1">
    <source>
        <dbReference type="ARBA" id="ARBA00004651"/>
    </source>
</evidence>
<feature type="transmembrane region" description="Helical" evidence="6">
    <location>
        <begin position="208"/>
        <end position="230"/>
    </location>
</feature>
<dbReference type="Gene3D" id="1.20.1250.20">
    <property type="entry name" value="MFS general substrate transporter like domains"/>
    <property type="match status" value="1"/>
</dbReference>
<evidence type="ECO:0000256" key="3">
    <source>
        <dbReference type="ARBA" id="ARBA00022692"/>
    </source>
</evidence>
<dbReference type="GO" id="GO:0022857">
    <property type="term" value="F:transmembrane transporter activity"/>
    <property type="evidence" value="ECO:0007669"/>
    <property type="project" value="InterPro"/>
</dbReference>
<accession>A0A0U3GNG0</accession>
<feature type="transmembrane region" description="Helical" evidence="6">
    <location>
        <begin position="298"/>
        <end position="319"/>
    </location>
</feature>
<evidence type="ECO:0000256" key="4">
    <source>
        <dbReference type="ARBA" id="ARBA00022989"/>
    </source>
</evidence>
<keyword evidence="4 6" id="KW-1133">Transmembrane helix</keyword>
<sequence length="407" mass="41967">MTSQSNRLPVGALIVLAAIGFTAITTELLPSGLLPQISADFRVSEATAGYLTAGYAAIIVVTVIPLSLLLSRVPRHYLLIALILFFAASNALVAIVSDFGAAMGSRVVGGIAHGLLWSAMAPFVARIVPAHKVGKALAIVFSGNSLGLAIGAPVGTALGNIVGWRAAFLVLAASGVVLALLAVWLLPPVRRIPDAPHPSIRKAIGQPGVKTVAVGWPLMLMAHFALFTYIAPFLREVRLPDFSIPLSISVLGVAGLVGIWIAGITVDSRPRRWLLITVAGVVVSVSLLPLVGSVLPALALPVTLVLMLVWGTGIGAMGIYNQSAILRAGGEYRDAANGLTVLTIQIGIMIGAMFGAAALTLAGPLLIPIAAAVPAVVAFVLILAGRRHAYPPGPKERQATLAEATSP</sequence>
<feature type="transmembrane region" description="Helical" evidence="6">
    <location>
        <begin position="103"/>
        <end position="124"/>
    </location>
</feature>
<dbReference type="InterPro" id="IPR011701">
    <property type="entry name" value="MFS"/>
</dbReference>
<dbReference type="AlphaFoldDB" id="A0A0U3GNG0"/>
<dbReference type="Pfam" id="PF07690">
    <property type="entry name" value="MFS_1"/>
    <property type="match status" value="1"/>
</dbReference>